<dbReference type="Proteomes" id="UP000230161">
    <property type="component" value="Unassembled WGS sequence"/>
</dbReference>
<protein>
    <submittedName>
        <fullName evidence="3">LPXTG-site transpeptidase (Sortase) family protein</fullName>
    </submittedName>
</protein>
<feature type="transmembrane region" description="Helical" evidence="2">
    <location>
        <begin position="260"/>
        <end position="277"/>
    </location>
</feature>
<proteinExistence type="predicted"/>
<keyword evidence="1" id="KW-0378">Hydrolase</keyword>
<dbReference type="AlphaFoldDB" id="A0A2M9C372"/>
<dbReference type="Pfam" id="PF04203">
    <property type="entry name" value="Sortase"/>
    <property type="match status" value="1"/>
</dbReference>
<keyword evidence="2" id="KW-0472">Membrane</keyword>
<keyword evidence="2" id="KW-1133">Transmembrane helix</keyword>
<dbReference type="EMBL" id="PGFB01000001">
    <property type="protein sequence ID" value="PJJ64980.1"/>
    <property type="molecule type" value="Genomic_DNA"/>
</dbReference>
<reference evidence="3 4" key="1">
    <citation type="submission" date="2017-11" db="EMBL/GenBank/DDBJ databases">
        <title>Genomic Encyclopedia of Archaeal and Bacterial Type Strains, Phase II (KMG-II): From Individual Species to Whole Genera.</title>
        <authorList>
            <person name="Goeker M."/>
        </authorList>
    </citation>
    <scope>NUCLEOTIDE SEQUENCE [LARGE SCALE GENOMIC DNA]</scope>
    <source>
        <strain evidence="3 4">DSM 25625</strain>
    </source>
</reference>
<organism evidence="3 4">
    <name type="scientific">Compostimonas suwonensis</name>
    <dbReference type="NCBI Taxonomy" id="1048394"/>
    <lineage>
        <taxon>Bacteria</taxon>
        <taxon>Bacillati</taxon>
        <taxon>Actinomycetota</taxon>
        <taxon>Actinomycetes</taxon>
        <taxon>Micrococcales</taxon>
        <taxon>Microbacteriaceae</taxon>
        <taxon>Compostimonas</taxon>
    </lineage>
</organism>
<gene>
    <name evidence="3" type="ORF">CLV54_0005</name>
</gene>
<dbReference type="SUPFAM" id="SSF63817">
    <property type="entry name" value="Sortase"/>
    <property type="match status" value="1"/>
</dbReference>
<name>A0A2M9C372_9MICO</name>
<dbReference type="GO" id="GO:0016787">
    <property type="term" value="F:hydrolase activity"/>
    <property type="evidence" value="ECO:0007669"/>
    <property type="project" value="UniProtKB-KW"/>
</dbReference>
<sequence length="288" mass="30525">MLPPAPLSPTMILVRGFVAMIAILLLGFSVNLLVLSHLQHAVAQQNLFNTFRIELADATAPVSEGTVHDTLVADGAPVALIDIPSIGLREIVVEGTSSGTLTAGPGHRRDTVLPGQAGMSVIMGRAAAYGGPFSRLAELAPGETFQVTTGQGEHVYEVVGLRYAGDPTLPSPKAGEGRLMLQTARGPAYIPTGVEYVDARLVTPAEPAGRRQTTFVALPPSNLAMATDTSTVWALAFALQLLIAAEVAAVWSYRRFGARKIWIVFVPVFVLSGLWVADQVTRLLPNLL</sequence>
<keyword evidence="2" id="KW-0812">Transmembrane</keyword>
<evidence type="ECO:0000313" key="4">
    <source>
        <dbReference type="Proteomes" id="UP000230161"/>
    </source>
</evidence>
<feature type="transmembrane region" description="Helical" evidence="2">
    <location>
        <begin position="232"/>
        <end position="253"/>
    </location>
</feature>
<comment type="caution">
    <text evidence="3">The sequence shown here is derived from an EMBL/GenBank/DDBJ whole genome shotgun (WGS) entry which is preliminary data.</text>
</comment>
<feature type="transmembrane region" description="Helical" evidence="2">
    <location>
        <begin position="12"/>
        <end position="35"/>
    </location>
</feature>
<dbReference type="InterPro" id="IPR005754">
    <property type="entry name" value="Sortase"/>
</dbReference>
<dbReference type="InterPro" id="IPR023365">
    <property type="entry name" value="Sortase_dom-sf"/>
</dbReference>
<keyword evidence="4" id="KW-1185">Reference proteome</keyword>
<accession>A0A2M9C372</accession>
<evidence type="ECO:0000313" key="3">
    <source>
        <dbReference type="EMBL" id="PJJ64980.1"/>
    </source>
</evidence>
<evidence type="ECO:0000256" key="2">
    <source>
        <dbReference type="SAM" id="Phobius"/>
    </source>
</evidence>
<evidence type="ECO:0000256" key="1">
    <source>
        <dbReference type="ARBA" id="ARBA00022801"/>
    </source>
</evidence>
<dbReference type="Gene3D" id="2.40.260.10">
    <property type="entry name" value="Sortase"/>
    <property type="match status" value="1"/>
</dbReference>